<dbReference type="Proteomes" id="UP001354989">
    <property type="component" value="Chromosome"/>
</dbReference>
<reference evidence="3 4" key="1">
    <citation type="submission" date="2021-12" db="EMBL/GenBank/DDBJ databases">
        <title>Genome sequencing of bacteria with rrn-lacking chromosome and rrn-plasmid.</title>
        <authorList>
            <person name="Anda M."/>
            <person name="Iwasaki W."/>
        </authorList>
    </citation>
    <scope>NUCLEOTIDE SEQUENCE [LARGE SCALE GENOMIC DNA]</scope>
    <source>
        <strain evidence="3 4">NBRC 101262</strain>
    </source>
</reference>
<evidence type="ECO:0000256" key="2">
    <source>
        <dbReference type="SAM" id="Phobius"/>
    </source>
</evidence>
<feature type="region of interest" description="Disordered" evidence="1">
    <location>
        <begin position="1"/>
        <end position="28"/>
    </location>
</feature>
<dbReference type="EMBL" id="AP025292">
    <property type="protein sequence ID" value="BDC99422.1"/>
    <property type="molecule type" value="Genomic_DNA"/>
</dbReference>
<dbReference type="InterPro" id="IPR045755">
    <property type="entry name" value="FtsL-like"/>
</dbReference>
<dbReference type="RefSeq" id="WP_332919056.1">
    <property type="nucleotide sequence ID" value="NZ_AP025292.1"/>
</dbReference>
<proteinExistence type="predicted"/>
<keyword evidence="4" id="KW-1185">Reference proteome</keyword>
<sequence>MAENTLRKPKPSPPKVTTKKQKQKKKKKGLWNAIEDSFKQSYLGRNGIDLQLLKPWVLFLLLGVIYIFNSHYTEKTSRKIDKLKQEVLDLRSRYTTMKYSYMYDSKQSEVAKRVKPLGLEESEVPPYKIVIKEQ</sequence>
<evidence type="ECO:0000313" key="4">
    <source>
        <dbReference type="Proteomes" id="UP001354989"/>
    </source>
</evidence>
<evidence type="ECO:0000256" key="1">
    <source>
        <dbReference type="SAM" id="MobiDB-lite"/>
    </source>
</evidence>
<gene>
    <name evidence="3" type="ORF">PEPS_17030</name>
</gene>
<evidence type="ECO:0000313" key="3">
    <source>
        <dbReference type="EMBL" id="BDC99422.1"/>
    </source>
</evidence>
<feature type="compositionally biased region" description="Basic residues" evidence="1">
    <location>
        <begin position="17"/>
        <end position="28"/>
    </location>
</feature>
<keyword evidence="2" id="KW-1133">Transmembrane helix</keyword>
<feature type="transmembrane region" description="Helical" evidence="2">
    <location>
        <begin position="52"/>
        <end position="69"/>
    </location>
</feature>
<name>A0ABM7VEZ1_9BACT</name>
<dbReference type="Pfam" id="PF19579">
    <property type="entry name" value="FtsL_2"/>
    <property type="match status" value="1"/>
</dbReference>
<accession>A0ABM7VEZ1</accession>
<organism evidence="3 4">
    <name type="scientific">Persicobacter psychrovividus</name>
    <dbReference type="NCBI Taxonomy" id="387638"/>
    <lineage>
        <taxon>Bacteria</taxon>
        <taxon>Pseudomonadati</taxon>
        <taxon>Bacteroidota</taxon>
        <taxon>Cytophagia</taxon>
        <taxon>Cytophagales</taxon>
        <taxon>Persicobacteraceae</taxon>
        <taxon>Persicobacter</taxon>
    </lineage>
</organism>
<protein>
    <submittedName>
        <fullName evidence="3">Uncharacterized protein</fullName>
    </submittedName>
</protein>
<keyword evidence="2" id="KW-0812">Transmembrane</keyword>
<keyword evidence="2" id="KW-0472">Membrane</keyword>